<accession>A0ACC2T3F6</accession>
<keyword evidence="2" id="KW-1185">Reference proteome</keyword>
<reference evidence="1" key="1">
    <citation type="submission" date="2022-04" db="EMBL/GenBank/DDBJ databases">
        <title>Genome of the entomopathogenic fungus Entomophthora muscae.</title>
        <authorList>
            <person name="Elya C."/>
            <person name="Lovett B.R."/>
            <person name="Lee E."/>
            <person name="Macias A.M."/>
            <person name="Hajek A.E."/>
            <person name="De Bivort B.L."/>
            <person name="Kasson M.T."/>
            <person name="De Fine Licht H.H."/>
            <person name="Stajich J.E."/>
        </authorList>
    </citation>
    <scope>NUCLEOTIDE SEQUENCE</scope>
    <source>
        <strain evidence="1">Berkeley</strain>
    </source>
</reference>
<evidence type="ECO:0000313" key="1">
    <source>
        <dbReference type="EMBL" id="KAJ9068822.1"/>
    </source>
</evidence>
<protein>
    <submittedName>
        <fullName evidence="1">Component of a membrane-bound complex containing the Tor2p kinase</fullName>
    </submittedName>
</protein>
<dbReference type="EMBL" id="QTSX02003686">
    <property type="protein sequence ID" value="KAJ9068822.1"/>
    <property type="molecule type" value="Genomic_DNA"/>
</dbReference>
<keyword evidence="1" id="KW-0418">Kinase</keyword>
<sequence length="804" mass="88652">MSLVTDIDFLIHRLRISQLSVEDRMAGRMIRFDNDLVESNDYIKTTSTSYPEMRYCSSPDIIPGLPDAPLLAYRQYSSQTFSANSSPRIRPVVPNTNVPEKKHTVIVGNSYLRPPVSTESISTSNKNTVKRSQTGSPPLKSESFGRVKQNTVDFKEFEPIVSSTSNSSLMSSPSASLMNSAMHPAINFSPEAITELSSTSDLTSTDEYFIRDNVRQYHHTHQRMLSTIPESINRLSNQFSVVSDGEDDDIELDYDEVKKVTKIASCQEKHVLPRPALERHGSDSLSGNARPGVLPRKFSQANLASSPLNMIPGVVYPKSRMRSLSSSSLSLSSPFAPLKGSGLSNEAAVQPKAYSSPEVPKPKPAKSLLTEMIAAKKPVMDNPFLTEFAGVTGQGELAPLALKLYLPHSSEPTIPLSVLVRREATVESVIGFALYTYYDQHKLPPLTPEQSRTSHWTMRIVEDDGSIDEDFPALERSRQIEKFAFDQFALCEVSPAQAKANELAQTKAQASRETSSIAPPRQQLSGRKPPIALPVVDSPLAYNSKTATPLTLDNNISLASSDNGPLQMIKIQLLNQVGVLHTTTLNVAATTSLNAMKAAVCRKWNLPPENYDLTSSQARHALDRNATLEGLLGITELSLVPHSHVDPQLLHPQSSISHEELLGPLTIANLTFIYRHYTVYRRMPMFVNKQERMLAIDGYYLHILPPSVRGGSAGVSGGGGFGNSIGAYSSTKTSSYHIGSMELCRQGRKIKRRFKLVFLRSHDTKTYDFEATTQEESDEICSNLNLLLSTYRGEKLSLLPLPSN</sequence>
<name>A0ACC2T3F6_9FUNG</name>
<comment type="caution">
    <text evidence="1">The sequence shown here is derived from an EMBL/GenBank/DDBJ whole genome shotgun (WGS) entry which is preliminary data.</text>
</comment>
<dbReference type="Proteomes" id="UP001165960">
    <property type="component" value="Unassembled WGS sequence"/>
</dbReference>
<keyword evidence="1" id="KW-0808">Transferase</keyword>
<organism evidence="1 2">
    <name type="scientific">Entomophthora muscae</name>
    <dbReference type="NCBI Taxonomy" id="34485"/>
    <lineage>
        <taxon>Eukaryota</taxon>
        <taxon>Fungi</taxon>
        <taxon>Fungi incertae sedis</taxon>
        <taxon>Zoopagomycota</taxon>
        <taxon>Entomophthoromycotina</taxon>
        <taxon>Entomophthoromycetes</taxon>
        <taxon>Entomophthorales</taxon>
        <taxon>Entomophthoraceae</taxon>
        <taxon>Entomophthora</taxon>
    </lineage>
</organism>
<gene>
    <name evidence="1" type="primary">AVO1_3</name>
    <name evidence="1" type="ORF">DSO57_1024791</name>
</gene>
<proteinExistence type="predicted"/>
<evidence type="ECO:0000313" key="2">
    <source>
        <dbReference type="Proteomes" id="UP001165960"/>
    </source>
</evidence>